<dbReference type="NCBIfam" id="TIGR03925">
    <property type="entry name" value="T7SS_EccC_b"/>
    <property type="match status" value="1"/>
</dbReference>
<sequence length="1316" mass="141127">MPGSRLAPPRVPSGSVTLQPPPELAAADDTSSMLTSLLPMLGSVGAIVMVTISNAGPTGFLTGGMFLLSSLGFVAANGWRQRSQRAAQLLDARREYLAYLTEMRATVRTAARQQRRAAHWQYPAPATLPFLAEERTRVWERGSQDADFLDVRLGVADQPAALVLEAPELPPLAQLDPVAASAAHRFMLTHEDVPELPFGVRLDGWSRLEVTGPEDDVRALARAVLVGAAALHHPEDLVVAVVADESVLPRWEWVKWLPHAHSRRVQDGAGPARMVVSSFAALDDLLPTDLGQRPRFAPGGGVTPHVLVVVDGVPLNAAHPGLREGGVQGVTVLDLPARWGALEDDAAARVALSRVGDRLRAELVQARGAGAPFTPDACTEVEAEATARRLMPLYSGPAAVEARGSAQAELVELLGLPDVRDVDLDVAWRGRLERDRLRVPIGQDTTGAPLVLDLKESAQQGMGPHGVLIGATGSGKSEVLRTLVLALALTHSPEELNFVLVDFKGGATFAGMAGMPHVSAIITNLSDELSLVDRFQDALTGEMTRRQELLRAAGNFANVGDYEKARRGGRTDLAPLPALLVVVDEFSELLSAKPEFVDSFVAIGRVGRSLHVHLLIASQRLEEGRLRGLDTYLSYRVGLRTFSGAESRAVLGVPDAVDLPREPGVGYLKVGTEGMTQFKAAYVSGRPPQRQEITRRADGGGVRAVTSFTAAPVASPVESEQAEVLDPAAVVAEGRDERVTFDIAVDRMTGRGPQAHKVWLPPLETPDPLDELLGDLAPDPSLGLVSRRWREAGTLTVPVGVIDVPLEQRREPLVVSLSGSAGHMAVVGRPVSGKSTLLRSTVVALSLTRTPLEVQFYVLDFGGGTFIGLRDLPHVSGVATRTEAEAVRRTVAEVAGVVDRREQYFREQGIDSIETYRARRAAGTADDGWGDVFLVVDGWGTLRGEFEALEATVQSIAARGLSYGVHVMVSATRWMEIRPQVKDLIGTRLELRLGDAGDSEVDRRAAANVPAAMPGRGLTPGKLHMLGALPRIDGSGEPSTLAEGVADLVARTRAAWRGPAGPRLRLLPTVLALDELRATAGADDRRILLGVDEEALAPFGLDPTDEPHLYLYGESDAGKTALLRTFAAEVQRLYTPQEAKLFVVDYRRGLLDEIPQEYVGAYLTTAEMTQGGMEDLAAFFRTRVPGPDLTPDQLRTRSWWKGAEGFVLVDDYDLVATSQGNPMLPIVPLLAQAADLGLHVVIARHTGGASRAAYDPVLQRLTDLGTTGILLSGNPDEGQLIGRVKPVQGPPGRVQVVSRDRGLFQGQLAFQPSRHG</sequence>
<evidence type="ECO:0000256" key="1">
    <source>
        <dbReference type="ARBA" id="ARBA00004651"/>
    </source>
</evidence>
<feature type="binding site" evidence="9">
    <location>
        <begin position="470"/>
        <end position="477"/>
    </location>
    <ligand>
        <name>ATP</name>
        <dbReference type="ChEBI" id="CHEBI:30616"/>
    </ligand>
</feature>
<dbReference type="Proteomes" id="UP000296469">
    <property type="component" value="Chromosome"/>
</dbReference>
<protein>
    <submittedName>
        <fullName evidence="12">Type VII secretion protein EccCa</fullName>
    </submittedName>
</protein>
<evidence type="ECO:0000256" key="9">
    <source>
        <dbReference type="PROSITE-ProRule" id="PRU00289"/>
    </source>
</evidence>
<dbReference type="OrthoDB" id="9807790at2"/>
<evidence type="ECO:0000313" key="13">
    <source>
        <dbReference type="Proteomes" id="UP000296469"/>
    </source>
</evidence>
<dbReference type="InterPro" id="IPR003593">
    <property type="entry name" value="AAA+_ATPase"/>
</dbReference>
<accession>A0A4V1CMV2</accession>
<evidence type="ECO:0000256" key="8">
    <source>
        <dbReference type="ARBA" id="ARBA00023136"/>
    </source>
</evidence>
<keyword evidence="6 9" id="KW-0067">ATP-binding</keyword>
<dbReference type="InterPro" id="IPR023836">
    <property type="entry name" value="EccCa-like_Actinobacteria"/>
</dbReference>
<evidence type="ECO:0000256" key="4">
    <source>
        <dbReference type="ARBA" id="ARBA00022737"/>
    </source>
</evidence>
<keyword evidence="4" id="KW-0677">Repeat</keyword>
<keyword evidence="7" id="KW-1133">Transmembrane helix</keyword>
<evidence type="ECO:0000259" key="11">
    <source>
        <dbReference type="PROSITE" id="PS50901"/>
    </source>
</evidence>
<dbReference type="InterPro" id="IPR050206">
    <property type="entry name" value="FtsK/SpoIIIE/SftA"/>
</dbReference>
<dbReference type="Gene3D" id="3.40.50.300">
    <property type="entry name" value="P-loop containing nucleotide triphosphate hydrolases"/>
    <property type="match status" value="3"/>
</dbReference>
<dbReference type="GO" id="GO:0005524">
    <property type="term" value="F:ATP binding"/>
    <property type="evidence" value="ECO:0007669"/>
    <property type="project" value="UniProtKB-UniRule"/>
</dbReference>
<feature type="domain" description="FtsK" evidence="11">
    <location>
        <begin position="810"/>
        <end position="1000"/>
    </location>
</feature>
<dbReference type="InterPro" id="IPR027417">
    <property type="entry name" value="P-loop_NTPase"/>
</dbReference>
<evidence type="ECO:0000256" key="2">
    <source>
        <dbReference type="ARBA" id="ARBA00022475"/>
    </source>
</evidence>
<dbReference type="NCBIfam" id="TIGR03924">
    <property type="entry name" value="T7SS_EccC_a"/>
    <property type="match status" value="1"/>
</dbReference>
<keyword evidence="8" id="KW-0472">Membrane</keyword>
<feature type="region of interest" description="Disordered" evidence="10">
    <location>
        <begin position="1"/>
        <end position="22"/>
    </location>
</feature>
<feature type="binding site" evidence="9">
    <location>
        <begin position="828"/>
        <end position="835"/>
    </location>
    <ligand>
        <name>ATP</name>
        <dbReference type="ChEBI" id="CHEBI:30616"/>
    </ligand>
</feature>
<feature type="domain" description="FtsK" evidence="11">
    <location>
        <begin position="1096"/>
        <end position="1279"/>
    </location>
</feature>
<feature type="binding site" evidence="9">
    <location>
        <begin position="1113"/>
        <end position="1120"/>
    </location>
    <ligand>
        <name>ATP</name>
        <dbReference type="ChEBI" id="CHEBI:30616"/>
    </ligand>
</feature>
<dbReference type="Pfam" id="PF01580">
    <property type="entry name" value="FtsK_SpoIIIE"/>
    <property type="match status" value="2"/>
</dbReference>
<dbReference type="KEGG" id="celz:E5225_12360"/>
<dbReference type="SUPFAM" id="SSF52540">
    <property type="entry name" value="P-loop containing nucleoside triphosphate hydrolases"/>
    <property type="match status" value="3"/>
</dbReference>
<dbReference type="GO" id="GO:0005886">
    <property type="term" value="C:plasma membrane"/>
    <property type="evidence" value="ECO:0007669"/>
    <property type="project" value="UniProtKB-SubCell"/>
</dbReference>
<comment type="subcellular location">
    <subcellularLocation>
        <location evidence="1">Cell membrane</location>
        <topology evidence="1">Multi-pass membrane protein</topology>
    </subcellularLocation>
</comment>
<feature type="domain" description="FtsK" evidence="11">
    <location>
        <begin position="447"/>
        <end position="648"/>
    </location>
</feature>
<evidence type="ECO:0000313" key="12">
    <source>
        <dbReference type="EMBL" id="QCB94235.1"/>
    </source>
</evidence>
<evidence type="ECO:0000256" key="5">
    <source>
        <dbReference type="ARBA" id="ARBA00022741"/>
    </source>
</evidence>
<keyword evidence="13" id="KW-1185">Reference proteome</keyword>
<keyword evidence="2" id="KW-1003">Cell membrane</keyword>
<organism evidence="12 13">
    <name type="scientific">Cellulomonas shaoxiangyii</name>
    <dbReference type="NCBI Taxonomy" id="2566013"/>
    <lineage>
        <taxon>Bacteria</taxon>
        <taxon>Bacillati</taxon>
        <taxon>Actinomycetota</taxon>
        <taxon>Actinomycetes</taxon>
        <taxon>Micrococcales</taxon>
        <taxon>Cellulomonadaceae</taxon>
        <taxon>Cellulomonas</taxon>
    </lineage>
</organism>
<evidence type="ECO:0000256" key="7">
    <source>
        <dbReference type="ARBA" id="ARBA00022989"/>
    </source>
</evidence>
<dbReference type="PROSITE" id="PS50901">
    <property type="entry name" value="FTSK"/>
    <property type="match status" value="3"/>
</dbReference>
<dbReference type="EMBL" id="CP039291">
    <property type="protein sequence ID" value="QCB94235.1"/>
    <property type="molecule type" value="Genomic_DNA"/>
</dbReference>
<dbReference type="PANTHER" id="PTHR22683">
    <property type="entry name" value="SPORULATION PROTEIN RELATED"/>
    <property type="match status" value="1"/>
</dbReference>
<keyword evidence="5 9" id="KW-0547">Nucleotide-binding</keyword>
<reference evidence="12 13" key="1">
    <citation type="submission" date="2019-04" db="EMBL/GenBank/DDBJ databases">
        <title>Isolation and identification of Cellulomonas shaoxiangyii sp. Nov. isolated from feces of the Tibetan antelopes (Pantholops hodgsonii) in the Qinghai-Tibet plateau of China.</title>
        <authorList>
            <person name="Tian Z."/>
        </authorList>
    </citation>
    <scope>NUCLEOTIDE SEQUENCE [LARGE SCALE GENOMIC DNA]</scope>
    <source>
        <strain evidence="12 13">Z28</strain>
    </source>
</reference>
<evidence type="ECO:0000256" key="10">
    <source>
        <dbReference type="SAM" id="MobiDB-lite"/>
    </source>
</evidence>
<dbReference type="InterPro" id="IPR002543">
    <property type="entry name" value="FtsK_dom"/>
</dbReference>
<dbReference type="SMART" id="SM00382">
    <property type="entry name" value="AAA"/>
    <property type="match status" value="3"/>
</dbReference>
<dbReference type="GO" id="GO:0003677">
    <property type="term" value="F:DNA binding"/>
    <property type="evidence" value="ECO:0007669"/>
    <property type="project" value="InterPro"/>
</dbReference>
<evidence type="ECO:0000256" key="3">
    <source>
        <dbReference type="ARBA" id="ARBA00022692"/>
    </source>
</evidence>
<proteinExistence type="predicted"/>
<evidence type="ECO:0000256" key="6">
    <source>
        <dbReference type="ARBA" id="ARBA00022840"/>
    </source>
</evidence>
<name>A0A4V1CMV2_9CELL</name>
<keyword evidence="3" id="KW-0812">Transmembrane</keyword>
<dbReference type="PANTHER" id="PTHR22683:SF1">
    <property type="entry name" value="TYPE VII SECRETION SYSTEM PROTEIN ESSC"/>
    <property type="match status" value="1"/>
</dbReference>
<gene>
    <name evidence="12" type="primary">eccCa</name>
    <name evidence="12" type="ORF">E5225_12360</name>
</gene>
<dbReference type="InterPro" id="IPR023837">
    <property type="entry name" value="EccCb-like_Actinobacteria"/>
</dbReference>